<dbReference type="InterPro" id="IPR001279">
    <property type="entry name" value="Metallo-B-lactamas"/>
</dbReference>
<dbReference type="FunFam" id="3.60.15.10:FF:000013">
    <property type="entry name" value="Persulfide dioxygenase ETHE1, mitochondrial"/>
    <property type="match status" value="1"/>
</dbReference>
<sequence length="237" mass="26440">MHPQGLLFRQFFEKESSTYTYLLADKKTKEAVIIDPVLETVERDSRLIQQLQLKLLYAVNTHVHADHVTGSGRLKDVFPGCKSVLSDASGGKADHYVDDGEELRFGNFALEVRKTPGHTNGCITLVLSNAMAFTGDALLIRGCGRTDFQQGSADTLYYSVQNKIFTLPDDCLLYPGHDYTGQTVTTVEEEKKLNSRLTKPLPEFVELMNNLNLPYPKQIDRALPANLICGIQDTSNK</sequence>
<evidence type="ECO:0000256" key="9">
    <source>
        <dbReference type="ARBA" id="ARBA00023004"/>
    </source>
</evidence>
<evidence type="ECO:0000259" key="16">
    <source>
        <dbReference type="SMART" id="SM00849"/>
    </source>
</evidence>
<dbReference type="EC" id="1.13.11.18" evidence="13"/>
<dbReference type="GO" id="GO:0046872">
    <property type="term" value="F:metal ion binding"/>
    <property type="evidence" value="ECO:0007669"/>
    <property type="project" value="UniProtKB-KW"/>
</dbReference>
<evidence type="ECO:0000256" key="12">
    <source>
        <dbReference type="ARBA" id="ARBA00065219"/>
    </source>
</evidence>
<keyword evidence="18" id="KW-1185">Reference proteome</keyword>
<protein>
    <recommendedName>
        <fullName evidence="14">Persulfide dioxygenase ETHE1, mitochondrial</fullName>
        <ecNumber evidence="13">1.13.11.18</ecNumber>
    </recommendedName>
    <alternativeName>
        <fullName evidence="15">Sulfur dioxygenase ETHE1</fullName>
    </alternativeName>
</protein>
<evidence type="ECO:0000256" key="3">
    <source>
        <dbReference type="ARBA" id="ARBA00006759"/>
    </source>
</evidence>
<dbReference type="InterPro" id="IPR044528">
    <property type="entry name" value="POD-like_MBL-fold"/>
</dbReference>
<keyword evidence="7" id="KW-0007">Acetylation</keyword>
<dbReference type="GO" id="GO:0050313">
    <property type="term" value="F:sulfur dioxygenase activity"/>
    <property type="evidence" value="ECO:0007669"/>
    <property type="project" value="UniProtKB-EC"/>
</dbReference>
<evidence type="ECO:0000256" key="13">
    <source>
        <dbReference type="ARBA" id="ARBA00066686"/>
    </source>
</evidence>
<evidence type="ECO:0000313" key="18">
    <source>
        <dbReference type="Proteomes" id="UP000694620"/>
    </source>
</evidence>
<evidence type="ECO:0000256" key="11">
    <source>
        <dbReference type="ARBA" id="ARBA00050990"/>
    </source>
</evidence>
<dbReference type="InterPro" id="IPR051682">
    <property type="entry name" value="Mito_Persulfide_Diox"/>
</dbReference>
<reference evidence="17" key="1">
    <citation type="submission" date="2021-06" db="EMBL/GenBank/DDBJ databases">
        <authorList>
            <consortium name="Wellcome Sanger Institute Data Sharing"/>
        </authorList>
    </citation>
    <scope>NUCLEOTIDE SEQUENCE [LARGE SCALE GENOMIC DNA]</scope>
</reference>
<evidence type="ECO:0000256" key="8">
    <source>
        <dbReference type="ARBA" id="ARBA00023002"/>
    </source>
</evidence>
<comment type="subcellular location">
    <subcellularLocation>
        <location evidence="2">Mitochondrion</location>
    </subcellularLocation>
</comment>
<dbReference type="Ensembl" id="ENSECRT00000024075.1">
    <property type="protein sequence ID" value="ENSECRP00000023568.1"/>
    <property type="gene ID" value="ENSECRG00000015952.1"/>
</dbReference>
<dbReference type="RefSeq" id="XP_028670974.1">
    <property type="nucleotide sequence ID" value="XM_028815141.2"/>
</dbReference>
<comment type="similarity">
    <text evidence="3">Belongs to the metallo-beta-lactamase superfamily. Glyoxalase II family.</text>
</comment>
<evidence type="ECO:0000256" key="15">
    <source>
        <dbReference type="ARBA" id="ARBA00077964"/>
    </source>
</evidence>
<gene>
    <name evidence="17" type="primary">LOC114661909</name>
</gene>
<evidence type="ECO:0000256" key="14">
    <source>
        <dbReference type="ARBA" id="ARBA00067300"/>
    </source>
</evidence>
<evidence type="ECO:0000313" key="17">
    <source>
        <dbReference type="Ensembl" id="ENSECRP00000023568.1"/>
    </source>
</evidence>
<dbReference type="GO" id="GO:0005739">
    <property type="term" value="C:mitochondrion"/>
    <property type="evidence" value="ECO:0007669"/>
    <property type="project" value="UniProtKB-SubCell"/>
</dbReference>
<feature type="domain" description="Metallo-beta-lactamase" evidence="16">
    <location>
        <begin position="17"/>
        <end position="177"/>
    </location>
</feature>
<evidence type="ECO:0000256" key="5">
    <source>
        <dbReference type="ARBA" id="ARBA00022946"/>
    </source>
</evidence>
<keyword evidence="5" id="KW-0809">Transit peptide</keyword>
<evidence type="ECO:0000256" key="2">
    <source>
        <dbReference type="ARBA" id="ARBA00004173"/>
    </source>
</evidence>
<evidence type="ECO:0000256" key="7">
    <source>
        <dbReference type="ARBA" id="ARBA00022990"/>
    </source>
</evidence>
<evidence type="ECO:0000256" key="10">
    <source>
        <dbReference type="ARBA" id="ARBA00023128"/>
    </source>
</evidence>
<accession>A0A8C4SY33</accession>
<reference evidence="17" key="3">
    <citation type="submission" date="2025-09" db="UniProtKB">
        <authorList>
            <consortium name="Ensembl"/>
        </authorList>
    </citation>
    <scope>IDENTIFICATION</scope>
</reference>
<keyword evidence="8" id="KW-0560">Oxidoreductase</keyword>
<reference evidence="17" key="2">
    <citation type="submission" date="2025-08" db="UniProtKB">
        <authorList>
            <consortium name="Ensembl"/>
        </authorList>
    </citation>
    <scope>IDENTIFICATION</scope>
</reference>
<keyword evidence="10" id="KW-0496">Mitochondrion</keyword>
<dbReference type="GO" id="GO:0006749">
    <property type="term" value="P:glutathione metabolic process"/>
    <property type="evidence" value="ECO:0007669"/>
    <property type="project" value="InterPro"/>
</dbReference>
<dbReference type="CDD" id="cd07724">
    <property type="entry name" value="POD-like_MBL-fold"/>
    <property type="match status" value="1"/>
</dbReference>
<comment type="catalytic activity">
    <reaction evidence="11">
        <text>S-sulfanylglutathione + O2 + H2O = sulfite + glutathione + 2 H(+)</text>
        <dbReference type="Rhea" id="RHEA:12981"/>
        <dbReference type="ChEBI" id="CHEBI:15377"/>
        <dbReference type="ChEBI" id="CHEBI:15378"/>
        <dbReference type="ChEBI" id="CHEBI:15379"/>
        <dbReference type="ChEBI" id="CHEBI:17359"/>
        <dbReference type="ChEBI" id="CHEBI:57925"/>
        <dbReference type="ChEBI" id="CHEBI:58905"/>
        <dbReference type="EC" id="1.13.11.18"/>
    </reaction>
</comment>
<dbReference type="GeneID" id="114661909"/>
<dbReference type="Gene3D" id="3.60.15.10">
    <property type="entry name" value="Ribonuclease Z/Hydroxyacylglutathione hydrolase-like"/>
    <property type="match status" value="1"/>
</dbReference>
<keyword evidence="9" id="KW-0408">Iron</keyword>
<dbReference type="Pfam" id="PF00753">
    <property type="entry name" value="Lactamase_B"/>
    <property type="match status" value="1"/>
</dbReference>
<dbReference type="GO" id="GO:0070813">
    <property type="term" value="P:hydrogen sulfide metabolic process"/>
    <property type="evidence" value="ECO:0007669"/>
    <property type="project" value="TreeGrafter"/>
</dbReference>
<evidence type="ECO:0000256" key="1">
    <source>
        <dbReference type="ARBA" id="ARBA00001954"/>
    </source>
</evidence>
<dbReference type="PANTHER" id="PTHR43084">
    <property type="entry name" value="PERSULFIDE DIOXYGENASE ETHE1"/>
    <property type="match status" value="1"/>
</dbReference>
<dbReference type="PANTHER" id="PTHR43084:SF1">
    <property type="entry name" value="PERSULFIDE DIOXYGENASE ETHE1, MITOCHONDRIAL"/>
    <property type="match status" value="1"/>
</dbReference>
<dbReference type="Proteomes" id="UP000694620">
    <property type="component" value="Chromosome 12"/>
</dbReference>
<keyword evidence="6" id="KW-0223">Dioxygenase</keyword>
<evidence type="ECO:0000256" key="4">
    <source>
        <dbReference type="ARBA" id="ARBA00022723"/>
    </source>
</evidence>
<dbReference type="AlphaFoldDB" id="A0A8C4SY33"/>
<dbReference type="InterPro" id="IPR036866">
    <property type="entry name" value="RibonucZ/Hydroxyglut_hydro"/>
</dbReference>
<dbReference type="SUPFAM" id="SSF56281">
    <property type="entry name" value="Metallo-hydrolase/oxidoreductase"/>
    <property type="match status" value="1"/>
</dbReference>
<keyword evidence="4" id="KW-0479">Metal-binding</keyword>
<comment type="subunit">
    <text evidence="12">Homodimer. Monomer. Interacts with TST. May interact with RELA.</text>
</comment>
<organism evidence="17 18">
    <name type="scientific">Erpetoichthys calabaricus</name>
    <name type="common">Rope fish</name>
    <name type="synonym">Calamoichthys calabaricus</name>
    <dbReference type="NCBI Taxonomy" id="27687"/>
    <lineage>
        <taxon>Eukaryota</taxon>
        <taxon>Metazoa</taxon>
        <taxon>Chordata</taxon>
        <taxon>Craniata</taxon>
        <taxon>Vertebrata</taxon>
        <taxon>Euteleostomi</taxon>
        <taxon>Actinopterygii</taxon>
        <taxon>Polypteriformes</taxon>
        <taxon>Polypteridae</taxon>
        <taxon>Erpetoichthys</taxon>
    </lineage>
</organism>
<comment type="cofactor">
    <cofactor evidence="1">
        <name>Fe(2+)</name>
        <dbReference type="ChEBI" id="CHEBI:29033"/>
    </cofactor>
</comment>
<dbReference type="GeneTree" id="ENSGT00940000159046"/>
<name>A0A8C4SY33_ERPCA</name>
<dbReference type="SMART" id="SM00849">
    <property type="entry name" value="Lactamase_B"/>
    <property type="match status" value="1"/>
</dbReference>
<proteinExistence type="inferred from homology"/>
<evidence type="ECO:0000256" key="6">
    <source>
        <dbReference type="ARBA" id="ARBA00022964"/>
    </source>
</evidence>